<reference evidence="1 2" key="1">
    <citation type="submission" date="2019-03" db="EMBL/GenBank/DDBJ databases">
        <title>Genomic Encyclopedia of Type Strains, Phase IV (KMG-IV): sequencing the most valuable type-strain genomes for metagenomic binning, comparative biology and taxonomic classification.</title>
        <authorList>
            <person name="Goeker M."/>
        </authorList>
    </citation>
    <scope>NUCLEOTIDE SEQUENCE [LARGE SCALE GENOMIC DNA]</scope>
    <source>
        <strain evidence="1 2">DSM 100055</strain>
    </source>
</reference>
<protein>
    <submittedName>
        <fullName evidence="1">Uncharacterized protein</fullName>
    </submittedName>
</protein>
<evidence type="ECO:0000313" key="1">
    <source>
        <dbReference type="EMBL" id="TDT72282.1"/>
    </source>
</evidence>
<dbReference type="AlphaFoldDB" id="A0AA46I6F7"/>
<evidence type="ECO:0000313" key="2">
    <source>
        <dbReference type="Proteomes" id="UP000294678"/>
    </source>
</evidence>
<comment type="caution">
    <text evidence="1">The sequence shown here is derived from an EMBL/GenBank/DDBJ whole genome shotgun (WGS) entry which is preliminary data.</text>
</comment>
<gene>
    <name evidence="1" type="ORF">EV215_0070</name>
</gene>
<accession>A0AA46I6F7</accession>
<dbReference type="RefSeq" id="WP_166667287.1">
    <property type="nucleotide sequence ID" value="NZ_SOBG01000001.1"/>
</dbReference>
<keyword evidence="2" id="KW-1185">Reference proteome</keyword>
<sequence>MMIDIIEEFRHRKEKNETLSDILNLFISDCSLIKEFKNRKESNNTNFNDYLYY</sequence>
<dbReference type="EMBL" id="SOBG01000001">
    <property type="protein sequence ID" value="TDT72282.1"/>
    <property type="molecule type" value="Genomic_DNA"/>
</dbReference>
<dbReference type="Proteomes" id="UP000294678">
    <property type="component" value="Unassembled WGS sequence"/>
</dbReference>
<organism evidence="1 2">
    <name type="scientific">Hypnocyclicus thermotrophus</name>
    <dbReference type="NCBI Taxonomy" id="1627895"/>
    <lineage>
        <taxon>Bacteria</taxon>
        <taxon>Fusobacteriati</taxon>
        <taxon>Fusobacteriota</taxon>
        <taxon>Fusobacteriia</taxon>
        <taxon>Fusobacteriales</taxon>
        <taxon>Fusobacteriaceae</taxon>
        <taxon>Hypnocyclicus</taxon>
    </lineage>
</organism>
<name>A0AA46I6F7_9FUSO</name>
<proteinExistence type="predicted"/>